<accession>A0A1X6Y6Q1</accession>
<gene>
    <name evidence="3" type="ORF">PSM7751_00158</name>
</gene>
<evidence type="ECO:0000256" key="2">
    <source>
        <dbReference type="SAM" id="SignalP"/>
    </source>
</evidence>
<dbReference type="OrthoDB" id="8673316at2"/>
<feature type="chain" id="PRO_5012349376" evidence="2">
    <location>
        <begin position="21"/>
        <end position="363"/>
    </location>
</feature>
<feature type="signal peptide" evidence="2">
    <location>
        <begin position="1"/>
        <end position="20"/>
    </location>
</feature>
<dbReference type="PANTHER" id="PTHR30006">
    <property type="entry name" value="THIAMINE-BINDING PERIPLASMIC PROTEIN-RELATED"/>
    <property type="match status" value="1"/>
</dbReference>
<dbReference type="EMBL" id="FWFN01000001">
    <property type="protein sequence ID" value="SLN11622.1"/>
    <property type="molecule type" value="Genomic_DNA"/>
</dbReference>
<evidence type="ECO:0000256" key="1">
    <source>
        <dbReference type="ARBA" id="ARBA00022729"/>
    </source>
</evidence>
<evidence type="ECO:0000313" key="3">
    <source>
        <dbReference type="EMBL" id="SLN11622.1"/>
    </source>
</evidence>
<dbReference type="PANTHER" id="PTHR30006:SF25">
    <property type="entry name" value="PHOSPHOGLYCERATE TRANSPORT REGULATORY PROTEIN PGTC"/>
    <property type="match status" value="1"/>
</dbReference>
<name>A0A1X6Y6Q1_9RHOB</name>
<keyword evidence="4" id="KW-1185">Reference proteome</keyword>
<dbReference type="SUPFAM" id="SSF53850">
    <property type="entry name" value="Periplasmic binding protein-like II"/>
    <property type="match status" value="1"/>
</dbReference>
<sequence length="363" mass="38647">MTRYWIAGAAALLTAGAVQAQDVPAGYPADYAELIAQARTEGALLIYTNLSNTNLGPVVEAFNEAYPDIEVQSVEMGPSEAFSRYEAEIGTGVDSADLVIANSIPDWIRAVEAGTLADYVSPEQANLPAWSYPEPGLYTFSADPMVTIYNKITVPEELQVSSMQQYFENIVAHPEIFEGKVGTYDGRYAFGGSIGYAFAKFHGDAAWDWFASAGPLTRPGGGAGGMIERTLTGELSSSFFVSGPVVFGKLDDGIGQVLGWTFPSDGTPVFLRGMGITAEAPHGAAARVFLDFVLSEAGQYGVAAGKLTAYRPGVTPEGETAFSLDDVLAAIGGEENLILVDYDPEMVANFEAFNARWGDAFKM</sequence>
<proteinExistence type="predicted"/>
<dbReference type="Pfam" id="PF01547">
    <property type="entry name" value="SBP_bac_1"/>
    <property type="match status" value="1"/>
</dbReference>
<reference evidence="3 4" key="1">
    <citation type="submission" date="2017-03" db="EMBL/GenBank/DDBJ databases">
        <authorList>
            <person name="Afonso C.L."/>
            <person name="Miller P.J."/>
            <person name="Scott M.A."/>
            <person name="Spackman E."/>
            <person name="Goraichik I."/>
            <person name="Dimitrov K.M."/>
            <person name="Suarez D.L."/>
            <person name="Swayne D.E."/>
        </authorList>
    </citation>
    <scope>NUCLEOTIDE SEQUENCE [LARGE SCALE GENOMIC DNA]</scope>
    <source>
        <strain evidence="3 4">CECT 7751</strain>
    </source>
</reference>
<protein>
    <submittedName>
        <fullName evidence="3">Bacterial extracellular solute-binding protein</fullName>
    </submittedName>
</protein>
<keyword evidence="1 2" id="KW-0732">Signal</keyword>
<dbReference type="InterPro" id="IPR006059">
    <property type="entry name" value="SBP"/>
</dbReference>
<evidence type="ECO:0000313" key="4">
    <source>
        <dbReference type="Proteomes" id="UP000193963"/>
    </source>
</evidence>
<dbReference type="AlphaFoldDB" id="A0A1X6Y6Q1"/>
<dbReference type="GO" id="GO:0030288">
    <property type="term" value="C:outer membrane-bounded periplasmic space"/>
    <property type="evidence" value="ECO:0007669"/>
    <property type="project" value="TreeGrafter"/>
</dbReference>
<dbReference type="RefSeq" id="WP_085886095.1">
    <property type="nucleotide sequence ID" value="NZ_FWFN01000001.1"/>
</dbReference>
<dbReference type="Proteomes" id="UP000193963">
    <property type="component" value="Unassembled WGS sequence"/>
</dbReference>
<dbReference type="Gene3D" id="3.40.190.10">
    <property type="entry name" value="Periplasmic binding protein-like II"/>
    <property type="match status" value="2"/>
</dbReference>
<organism evidence="3 4">
    <name type="scientific">Pseudooceanicola marinus</name>
    <dbReference type="NCBI Taxonomy" id="396013"/>
    <lineage>
        <taxon>Bacteria</taxon>
        <taxon>Pseudomonadati</taxon>
        <taxon>Pseudomonadota</taxon>
        <taxon>Alphaproteobacteria</taxon>
        <taxon>Rhodobacterales</taxon>
        <taxon>Paracoccaceae</taxon>
        <taxon>Pseudooceanicola</taxon>
    </lineage>
</organism>